<dbReference type="RefSeq" id="WP_059473595.1">
    <property type="nucleotide sequence ID" value="NZ_CP013386.1"/>
</dbReference>
<keyword evidence="4 5" id="KW-0963">Cytoplasm</keyword>
<dbReference type="InterPro" id="IPR053925">
    <property type="entry name" value="RecX_HTH_3rd"/>
</dbReference>
<comment type="function">
    <text evidence="5">Modulates RecA activity.</text>
</comment>
<dbReference type="NCBIfam" id="NF001055">
    <property type="entry name" value="PRK00117.2-5"/>
    <property type="match status" value="1"/>
</dbReference>
<feature type="region of interest" description="Disordered" evidence="6">
    <location>
        <begin position="82"/>
        <end position="175"/>
    </location>
</feature>
<dbReference type="Pfam" id="PF02631">
    <property type="entry name" value="RecX_HTH2"/>
    <property type="match status" value="1"/>
</dbReference>
<evidence type="ECO:0000259" key="8">
    <source>
        <dbReference type="Pfam" id="PF21981"/>
    </source>
</evidence>
<dbReference type="InterPro" id="IPR003783">
    <property type="entry name" value="Regulatory_RecX"/>
</dbReference>
<dbReference type="GO" id="GO:0005737">
    <property type="term" value="C:cytoplasm"/>
    <property type="evidence" value="ECO:0007669"/>
    <property type="project" value="UniProtKB-SubCell"/>
</dbReference>
<dbReference type="PANTHER" id="PTHR33602">
    <property type="entry name" value="REGULATORY PROTEIN RECX FAMILY PROTEIN"/>
    <property type="match status" value="1"/>
</dbReference>
<feature type="region of interest" description="Disordered" evidence="6">
    <location>
        <begin position="1"/>
        <end position="51"/>
    </location>
</feature>
<dbReference type="Gene3D" id="1.10.10.10">
    <property type="entry name" value="Winged helix-like DNA-binding domain superfamily/Winged helix DNA-binding domain"/>
    <property type="match status" value="3"/>
</dbReference>
<evidence type="ECO:0000256" key="3">
    <source>
        <dbReference type="ARBA" id="ARBA00018111"/>
    </source>
</evidence>
<keyword evidence="10" id="KW-1185">Reference proteome</keyword>
<evidence type="ECO:0000259" key="7">
    <source>
        <dbReference type="Pfam" id="PF02631"/>
    </source>
</evidence>
<comment type="subcellular location">
    <subcellularLocation>
        <location evidence="1 5">Cytoplasm</location>
    </subcellularLocation>
</comment>
<dbReference type="EMBL" id="CP013386">
    <property type="protein sequence ID" value="AOJ01073.1"/>
    <property type="molecule type" value="Genomic_DNA"/>
</dbReference>
<organism evidence="9 10">
    <name type="scientific">Burkholderia mayonis</name>
    <dbReference type="NCBI Taxonomy" id="1385591"/>
    <lineage>
        <taxon>Bacteria</taxon>
        <taxon>Pseudomonadati</taxon>
        <taxon>Pseudomonadota</taxon>
        <taxon>Betaproteobacteria</taxon>
        <taxon>Burkholderiales</taxon>
        <taxon>Burkholderiaceae</taxon>
        <taxon>Burkholderia</taxon>
        <taxon>pseudomallei group</taxon>
    </lineage>
</organism>
<evidence type="ECO:0000313" key="10">
    <source>
        <dbReference type="Proteomes" id="UP000062519"/>
    </source>
</evidence>
<dbReference type="PANTHER" id="PTHR33602:SF1">
    <property type="entry name" value="REGULATORY PROTEIN RECX FAMILY PROTEIN"/>
    <property type="match status" value="1"/>
</dbReference>
<feature type="domain" description="RecX second three-helical" evidence="7">
    <location>
        <begin position="218"/>
        <end position="255"/>
    </location>
</feature>
<evidence type="ECO:0000256" key="4">
    <source>
        <dbReference type="ARBA" id="ARBA00022490"/>
    </source>
</evidence>
<evidence type="ECO:0000256" key="2">
    <source>
        <dbReference type="ARBA" id="ARBA00009695"/>
    </source>
</evidence>
<evidence type="ECO:0000256" key="1">
    <source>
        <dbReference type="ARBA" id="ARBA00004496"/>
    </source>
</evidence>
<feature type="compositionally biased region" description="Gly residues" evidence="6">
    <location>
        <begin position="97"/>
        <end position="108"/>
    </location>
</feature>
<dbReference type="HAMAP" id="MF_01114">
    <property type="entry name" value="RecX"/>
    <property type="match status" value="1"/>
</dbReference>
<accession>A0A1B4FBL4</accession>
<feature type="domain" description="RecX third three-helical" evidence="8">
    <location>
        <begin position="262"/>
        <end position="305"/>
    </location>
</feature>
<feature type="compositionally biased region" description="Low complexity" evidence="6">
    <location>
        <begin position="86"/>
        <end position="96"/>
    </location>
</feature>
<dbReference type="KEGG" id="buu:WS70_03890"/>
<name>A0A1B4FBL4_9BURK</name>
<feature type="compositionally biased region" description="Low complexity" evidence="6">
    <location>
        <begin position="109"/>
        <end position="130"/>
    </location>
</feature>
<dbReference type="GO" id="GO:0006282">
    <property type="term" value="P:regulation of DNA repair"/>
    <property type="evidence" value="ECO:0007669"/>
    <property type="project" value="UniProtKB-UniRule"/>
</dbReference>
<proteinExistence type="inferred from homology"/>
<dbReference type="Pfam" id="PF21981">
    <property type="entry name" value="RecX_HTH3"/>
    <property type="match status" value="1"/>
</dbReference>
<dbReference type="Proteomes" id="UP000062519">
    <property type="component" value="Chromosome 1"/>
</dbReference>
<sequence>MRKHREGADSQQVGHSARTRSADEARIEREARAPVSSEGRPAGRPAAGASDDALVSFGRSVAFESDDPFDSNESFDAHDVARRRASAGVAGANDDASGGGRAFGGLRAGGRSRASAAFSAAAGGDEAASDVYTRTSQAGGRSKRRTSPFRFDSSAPEDAERSSASQRPARSLKGRATAYLSRREYSRAELARKLAPYVEEGDDLESLLDALEREGWLSDARFAESLVHRRSARVGSARIVSELKRHAVGDALVEAVSAQLRENEFERAESVWRKKFGAAPQTPAERAKQARFLAMRGFSSVTIAKLLKGDVNEFGGD</sequence>
<dbReference type="InterPro" id="IPR053924">
    <property type="entry name" value="RecX_HTH_2nd"/>
</dbReference>
<feature type="compositionally biased region" description="Basic and acidic residues" evidence="6">
    <location>
        <begin position="20"/>
        <end position="32"/>
    </location>
</feature>
<gene>
    <name evidence="5 9" type="primary">recX</name>
    <name evidence="9" type="ORF">WS70_03890</name>
</gene>
<feature type="compositionally biased region" description="Low complexity" evidence="6">
    <location>
        <begin position="39"/>
        <end position="49"/>
    </location>
</feature>
<dbReference type="AlphaFoldDB" id="A0A1B4FBL4"/>
<dbReference type="NCBIfam" id="NF010734">
    <property type="entry name" value="PRK14136.1"/>
    <property type="match status" value="1"/>
</dbReference>
<evidence type="ECO:0000256" key="6">
    <source>
        <dbReference type="SAM" id="MobiDB-lite"/>
    </source>
</evidence>
<evidence type="ECO:0000313" key="9">
    <source>
        <dbReference type="EMBL" id="AOJ01073.1"/>
    </source>
</evidence>
<reference evidence="9 10" key="1">
    <citation type="submission" date="2015-12" db="EMBL/GenBank/DDBJ databases">
        <title>Diversity of Burkholderia near neighbor genomes.</title>
        <authorList>
            <person name="Sahl J."/>
            <person name="Wagner D."/>
            <person name="Keim P."/>
        </authorList>
    </citation>
    <scope>NUCLEOTIDE SEQUENCE [LARGE SCALE GENOMIC DNA]</scope>
    <source>
        <strain evidence="9 10">BDU6</strain>
    </source>
</reference>
<evidence type="ECO:0000256" key="5">
    <source>
        <dbReference type="HAMAP-Rule" id="MF_01114"/>
    </source>
</evidence>
<protein>
    <recommendedName>
        <fullName evidence="3 5">Regulatory protein RecX</fullName>
    </recommendedName>
</protein>
<comment type="similarity">
    <text evidence="2 5">Belongs to the RecX family.</text>
</comment>
<dbReference type="InterPro" id="IPR036388">
    <property type="entry name" value="WH-like_DNA-bd_sf"/>
</dbReference>